<evidence type="ECO:0000313" key="2">
    <source>
        <dbReference type="EMBL" id="VDK56814.1"/>
    </source>
</evidence>
<feature type="signal peptide" evidence="1">
    <location>
        <begin position="1"/>
        <end position="25"/>
    </location>
</feature>
<dbReference type="Proteomes" id="UP000271098">
    <property type="component" value="Unassembled WGS sequence"/>
</dbReference>
<keyword evidence="1" id="KW-0732">Signal</keyword>
<accession>A0A183DE42</accession>
<protein>
    <submittedName>
        <fullName evidence="4">Myosin motor domain-containing protein</fullName>
    </submittedName>
</protein>
<dbReference type="WBParaSite" id="GPUH_0000699201-mRNA-1">
    <property type="protein sequence ID" value="GPUH_0000699201-mRNA-1"/>
    <property type="gene ID" value="GPUH_0000699201"/>
</dbReference>
<evidence type="ECO:0000313" key="4">
    <source>
        <dbReference type="WBParaSite" id="GPUH_0000699201-mRNA-1"/>
    </source>
</evidence>
<gene>
    <name evidence="2" type="ORF">GPUH_LOCUS6985</name>
</gene>
<reference evidence="2 3" key="2">
    <citation type="submission" date="2018-11" db="EMBL/GenBank/DDBJ databases">
        <authorList>
            <consortium name="Pathogen Informatics"/>
        </authorList>
    </citation>
    <scope>NUCLEOTIDE SEQUENCE [LARGE SCALE GENOMIC DNA]</scope>
</reference>
<proteinExistence type="predicted"/>
<dbReference type="AlphaFoldDB" id="A0A183DE42"/>
<evidence type="ECO:0000256" key="1">
    <source>
        <dbReference type="SAM" id="SignalP"/>
    </source>
</evidence>
<reference evidence="4" key="1">
    <citation type="submission" date="2016-06" db="UniProtKB">
        <authorList>
            <consortium name="WormBaseParasite"/>
        </authorList>
    </citation>
    <scope>IDENTIFICATION</scope>
</reference>
<keyword evidence="3" id="KW-1185">Reference proteome</keyword>
<sequence>MNRARARIYAYLALILLIRWRSAKQRKVTEALKVQSKEGIMATALRVGKQQS</sequence>
<name>A0A183DE42_9BILA</name>
<dbReference type="EMBL" id="UYRT01017332">
    <property type="protein sequence ID" value="VDK56814.1"/>
    <property type="molecule type" value="Genomic_DNA"/>
</dbReference>
<feature type="chain" id="PRO_5043138705" evidence="1">
    <location>
        <begin position="26"/>
        <end position="52"/>
    </location>
</feature>
<organism evidence="4">
    <name type="scientific">Gongylonema pulchrum</name>
    <dbReference type="NCBI Taxonomy" id="637853"/>
    <lineage>
        <taxon>Eukaryota</taxon>
        <taxon>Metazoa</taxon>
        <taxon>Ecdysozoa</taxon>
        <taxon>Nematoda</taxon>
        <taxon>Chromadorea</taxon>
        <taxon>Rhabditida</taxon>
        <taxon>Spirurina</taxon>
        <taxon>Spiruromorpha</taxon>
        <taxon>Spiruroidea</taxon>
        <taxon>Gongylonematidae</taxon>
        <taxon>Gongylonema</taxon>
    </lineage>
</organism>
<dbReference type="OrthoDB" id="5801562at2759"/>
<evidence type="ECO:0000313" key="3">
    <source>
        <dbReference type="Proteomes" id="UP000271098"/>
    </source>
</evidence>